<keyword evidence="2" id="KW-0812">Transmembrane</keyword>
<keyword evidence="4" id="KW-1185">Reference proteome</keyword>
<dbReference type="RefSeq" id="WP_248823025.1">
    <property type="nucleotide sequence ID" value="NZ_JALKFT010000001.1"/>
</dbReference>
<evidence type="ECO:0000256" key="1">
    <source>
        <dbReference type="SAM" id="MobiDB-lite"/>
    </source>
</evidence>
<dbReference type="Proteomes" id="UP001201873">
    <property type="component" value="Unassembled WGS sequence"/>
</dbReference>
<comment type="caution">
    <text evidence="3">The sequence shown here is derived from an EMBL/GenBank/DDBJ whole genome shotgun (WGS) entry which is preliminary data.</text>
</comment>
<reference evidence="3 4" key="1">
    <citation type="submission" date="2022-04" db="EMBL/GenBank/DDBJ databases">
        <title>Genome diversity in the genus Frankia.</title>
        <authorList>
            <person name="Carlos-Shanley C."/>
            <person name="Hahn D."/>
        </authorList>
    </citation>
    <scope>NUCLEOTIDE SEQUENCE [LARGE SCALE GENOMIC DNA]</scope>
    <source>
        <strain evidence="3 4">Ag45/Mut15</strain>
    </source>
</reference>
<dbReference type="EMBL" id="JALKFT010000001">
    <property type="protein sequence ID" value="MCK9874353.1"/>
    <property type="molecule type" value="Genomic_DNA"/>
</dbReference>
<evidence type="ECO:0000313" key="3">
    <source>
        <dbReference type="EMBL" id="MCK9874353.1"/>
    </source>
</evidence>
<proteinExistence type="predicted"/>
<gene>
    <name evidence="3" type="ORF">MXD59_00895</name>
</gene>
<feature type="transmembrane region" description="Helical" evidence="2">
    <location>
        <begin position="53"/>
        <end position="71"/>
    </location>
</feature>
<accession>A0ABT0JTN0</accession>
<evidence type="ECO:0000256" key="2">
    <source>
        <dbReference type="SAM" id="Phobius"/>
    </source>
</evidence>
<feature type="transmembrane region" description="Helical" evidence="2">
    <location>
        <begin position="12"/>
        <end position="33"/>
    </location>
</feature>
<evidence type="ECO:0008006" key="5">
    <source>
        <dbReference type="Google" id="ProtNLM"/>
    </source>
</evidence>
<keyword evidence="2" id="KW-1133">Transmembrane helix</keyword>
<evidence type="ECO:0000313" key="4">
    <source>
        <dbReference type="Proteomes" id="UP001201873"/>
    </source>
</evidence>
<feature type="region of interest" description="Disordered" evidence="1">
    <location>
        <begin position="148"/>
        <end position="174"/>
    </location>
</feature>
<protein>
    <recommendedName>
        <fullName evidence="5">Glucitol operon activator-like protein</fullName>
    </recommendedName>
</protein>
<keyword evidence="2" id="KW-0472">Membrane</keyword>
<sequence>MSRGSVESVRRLFFAPSWIARHLLALALVALFIRMGIWQFTKGESAQGTMQNLFYGVEWPIFAVFVVYWWFRMIKEALSPPDLEGPQWGVGGRIAPETPHQLGAGGPRMLTAGGSLVADDEDEEVAAYNRYLAALYNRDAQQDALRAITASQPTKQLDPAARTTTPPQINGARG</sequence>
<name>A0ABT0JTN0_9ACTN</name>
<organism evidence="3 4">
    <name type="scientific">Frankia umida</name>
    <dbReference type="NCBI Taxonomy" id="573489"/>
    <lineage>
        <taxon>Bacteria</taxon>
        <taxon>Bacillati</taxon>
        <taxon>Actinomycetota</taxon>
        <taxon>Actinomycetes</taxon>
        <taxon>Frankiales</taxon>
        <taxon>Frankiaceae</taxon>
        <taxon>Frankia</taxon>
    </lineage>
</organism>